<feature type="transmembrane region" description="Helical" evidence="10">
    <location>
        <begin position="510"/>
        <end position="530"/>
    </location>
</feature>
<reference evidence="11" key="2">
    <citation type="submission" date="2020-05" db="UniProtKB">
        <authorList>
            <consortium name="EnsemblMetazoa"/>
        </authorList>
    </citation>
    <scope>IDENTIFICATION</scope>
    <source>
        <strain evidence="11">WRAIR2</strain>
    </source>
</reference>
<proteinExistence type="inferred from homology"/>
<dbReference type="PROSITE" id="PS00754">
    <property type="entry name" value="NA_NEUROTRAN_SYMP_2"/>
    <property type="match status" value="1"/>
</dbReference>
<feature type="transmembrane region" description="Helical" evidence="10">
    <location>
        <begin position="353"/>
        <end position="375"/>
    </location>
</feature>
<evidence type="ECO:0000256" key="2">
    <source>
        <dbReference type="ARBA" id="ARBA00006459"/>
    </source>
</evidence>
<feature type="binding site" evidence="8">
    <location>
        <position position="370"/>
    </location>
    <ligand>
        <name>Na(+)</name>
        <dbReference type="ChEBI" id="CHEBI:29101"/>
        <label>1</label>
    </ligand>
</feature>
<keyword evidence="7 10" id="KW-0472">Membrane</keyword>
<keyword evidence="5" id="KW-0769">Symport</keyword>
<keyword evidence="3" id="KW-0813">Transport</keyword>
<feature type="transmembrane region" description="Helical" evidence="10">
    <location>
        <begin position="184"/>
        <end position="201"/>
    </location>
</feature>
<dbReference type="GO" id="GO:0006865">
    <property type="term" value="P:amino acid transport"/>
    <property type="evidence" value="ECO:0007669"/>
    <property type="project" value="TreeGrafter"/>
</dbReference>
<feature type="disulfide bond" evidence="9">
    <location>
        <begin position="53"/>
        <end position="62"/>
    </location>
</feature>
<feature type="binding site" evidence="8">
    <location>
        <position position="269"/>
    </location>
    <ligand>
        <name>Na(+)</name>
        <dbReference type="ChEBI" id="CHEBI:29101"/>
        <label>1</label>
    </ligand>
</feature>
<sequence>MTPPGIQPQDEIRVGYAICLIDIYMGMYYNTIIGWAVYYLFASFSSELPWTKCGNPWNTENCSPVTGRLNATLTSTTTTATPAASTLMSSVTTNAATAGVTLVASALGNTTMATTNPHYYYPEQHLLSSTLPTVLSNLTTSTVAAMAGAVGEVGPALSSPAREFFERQVLEQYKSNGLDFMGPVKPSLALCVFGVFVLVYFSLWKGVRSAGKVVWVTALAPYVVLLILLARGVTLPGAAEGIRYYLTPQWDKLNNSRVWIDAASQIFFSLGPGFGTLLALSSYNKFNNNCYRDALLTSSINCLTSFLAGFVIFSVLGYMAQVQNKSIEEVGLEGPGLVFIVYPEAIAMMKGSVFWSIIFFLMLITLGLDSTFGGLEAMITALCDEYPRTIGRRRELFVLILLGLIYICALPTMTYGGVYLVNFLNVYGPGLAILFVVFVEAAGVFWFYGVENFSADIEQMLGKKPSLFWRICWKYISPTFLFCILIFSLLGYEEMLGEEYEYPEWSVAAGWALTLSSVLCIPTYVIYKFLKSPGNCNDRLRRTFKPEPLIPTAIPGQLYTGTAV</sequence>
<dbReference type="PANTHER" id="PTHR11616:SF279">
    <property type="entry name" value="SODIUM-DEPENDENT SEROTONIN TRANSPORTER"/>
    <property type="match status" value="1"/>
</dbReference>
<evidence type="ECO:0000256" key="7">
    <source>
        <dbReference type="ARBA" id="ARBA00023136"/>
    </source>
</evidence>
<dbReference type="GO" id="GO:0051378">
    <property type="term" value="F:serotonin binding"/>
    <property type="evidence" value="ECO:0007669"/>
    <property type="project" value="TreeGrafter"/>
</dbReference>
<evidence type="ECO:0000256" key="10">
    <source>
        <dbReference type="SAM" id="Phobius"/>
    </source>
</evidence>
<dbReference type="VEuPathDB" id="VectorBase:ADIR009562"/>
<evidence type="ECO:0000256" key="1">
    <source>
        <dbReference type="ARBA" id="ARBA00004141"/>
    </source>
</evidence>
<dbReference type="InterPro" id="IPR000175">
    <property type="entry name" value="Na/ntran_symport"/>
</dbReference>
<evidence type="ECO:0008006" key="13">
    <source>
        <dbReference type="Google" id="ProtNLM"/>
    </source>
</evidence>
<name>A0A182NPH7_9DIPT</name>
<feature type="transmembrane region" description="Helical" evidence="10">
    <location>
        <begin position="213"/>
        <end position="238"/>
    </location>
</feature>
<feature type="transmembrane region" description="Helical" evidence="10">
    <location>
        <begin position="300"/>
        <end position="320"/>
    </location>
</feature>
<keyword evidence="8" id="KW-0915">Sodium</keyword>
<evidence type="ECO:0000256" key="9">
    <source>
        <dbReference type="PIRSR" id="PIRSR600175-2"/>
    </source>
</evidence>
<feature type="transmembrane region" description="Helical" evidence="10">
    <location>
        <begin position="396"/>
        <end position="420"/>
    </location>
</feature>
<reference evidence="12" key="1">
    <citation type="submission" date="2013-03" db="EMBL/GenBank/DDBJ databases">
        <title>The Genome Sequence of Anopheles dirus WRAIR2.</title>
        <authorList>
            <consortium name="The Broad Institute Genomics Platform"/>
            <person name="Neafsey D.E."/>
            <person name="Walton C."/>
            <person name="Walker B."/>
            <person name="Young S.K."/>
            <person name="Zeng Q."/>
            <person name="Gargeya S."/>
            <person name="Fitzgerald M."/>
            <person name="Haas B."/>
            <person name="Abouelleil A."/>
            <person name="Allen A.W."/>
            <person name="Alvarado L."/>
            <person name="Arachchi H.M."/>
            <person name="Berlin A.M."/>
            <person name="Chapman S.B."/>
            <person name="Gainer-Dewar J."/>
            <person name="Goldberg J."/>
            <person name="Griggs A."/>
            <person name="Gujja S."/>
            <person name="Hansen M."/>
            <person name="Howarth C."/>
            <person name="Imamovic A."/>
            <person name="Ireland A."/>
            <person name="Larimer J."/>
            <person name="McCowan C."/>
            <person name="Murphy C."/>
            <person name="Pearson M."/>
            <person name="Poon T.W."/>
            <person name="Priest M."/>
            <person name="Roberts A."/>
            <person name="Saif S."/>
            <person name="Shea T."/>
            <person name="Sisk P."/>
            <person name="Sykes S."/>
            <person name="Wortman J."/>
            <person name="Nusbaum C."/>
            <person name="Birren B."/>
        </authorList>
    </citation>
    <scope>NUCLEOTIDE SEQUENCE [LARGE SCALE GENOMIC DNA]</scope>
    <source>
        <strain evidence="12">WRAIR2</strain>
    </source>
</reference>
<comment type="similarity">
    <text evidence="2">Belongs to the sodium:neurotransmitter symporter (SNF) (TC 2.A.22) family.</text>
</comment>
<evidence type="ECO:0000256" key="4">
    <source>
        <dbReference type="ARBA" id="ARBA00022692"/>
    </source>
</evidence>
<dbReference type="EnsemblMetazoa" id="ADIR009562-RA">
    <property type="protein sequence ID" value="ADIR009562-PA"/>
    <property type="gene ID" value="ADIR009562"/>
</dbReference>
<feature type="transmembrane region" description="Helical" evidence="10">
    <location>
        <begin position="426"/>
        <end position="450"/>
    </location>
</feature>
<dbReference type="GO" id="GO:0043005">
    <property type="term" value="C:neuron projection"/>
    <property type="evidence" value="ECO:0007669"/>
    <property type="project" value="TreeGrafter"/>
</dbReference>
<dbReference type="STRING" id="7168.A0A182NPH7"/>
<feature type="transmembrane region" description="Helical" evidence="10">
    <location>
        <begin position="471"/>
        <end position="490"/>
    </location>
</feature>
<keyword evidence="9" id="KW-1015">Disulfide bond</keyword>
<dbReference type="PANTHER" id="PTHR11616">
    <property type="entry name" value="SODIUM/CHLORIDE DEPENDENT TRANSPORTER"/>
    <property type="match status" value="1"/>
</dbReference>
<comment type="subcellular location">
    <subcellularLocation>
        <location evidence="1">Membrane</location>
        <topology evidence="1">Multi-pass membrane protein</topology>
    </subcellularLocation>
</comment>
<evidence type="ECO:0000256" key="5">
    <source>
        <dbReference type="ARBA" id="ARBA00022847"/>
    </source>
</evidence>
<dbReference type="SUPFAM" id="SSF161070">
    <property type="entry name" value="SNF-like"/>
    <property type="match status" value="1"/>
</dbReference>
<dbReference type="Pfam" id="PF00209">
    <property type="entry name" value="SNF"/>
    <property type="match status" value="2"/>
</dbReference>
<organism evidence="11 12">
    <name type="scientific">Anopheles dirus</name>
    <dbReference type="NCBI Taxonomy" id="7168"/>
    <lineage>
        <taxon>Eukaryota</taxon>
        <taxon>Metazoa</taxon>
        <taxon>Ecdysozoa</taxon>
        <taxon>Arthropoda</taxon>
        <taxon>Hexapoda</taxon>
        <taxon>Insecta</taxon>
        <taxon>Pterygota</taxon>
        <taxon>Neoptera</taxon>
        <taxon>Endopterygota</taxon>
        <taxon>Diptera</taxon>
        <taxon>Nematocera</taxon>
        <taxon>Culicoidea</taxon>
        <taxon>Culicidae</taxon>
        <taxon>Anophelinae</taxon>
        <taxon>Anopheles</taxon>
    </lineage>
</organism>
<evidence type="ECO:0000256" key="3">
    <source>
        <dbReference type="ARBA" id="ARBA00022448"/>
    </source>
</evidence>
<dbReference type="Proteomes" id="UP000075884">
    <property type="component" value="Unassembled WGS sequence"/>
</dbReference>
<dbReference type="GO" id="GO:0005886">
    <property type="term" value="C:plasma membrane"/>
    <property type="evidence" value="ECO:0007669"/>
    <property type="project" value="TreeGrafter"/>
</dbReference>
<evidence type="ECO:0000313" key="11">
    <source>
        <dbReference type="EnsemblMetazoa" id="ADIR009562-PA"/>
    </source>
</evidence>
<keyword evidence="12" id="KW-1185">Reference proteome</keyword>
<dbReference type="GO" id="GO:0098793">
    <property type="term" value="C:presynapse"/>
    <property type="evidence" value="ECO:0007669"/>
    <property type="project" value="GOC"/>
</dbReference>
<feature type="transmembrane region" description="Helical" evidence="10">
    <location>
        <begin position="12"/>
        <end position="41"/>
    </location>
</feature>
<dbReference type="AlphaFoldDB" id="A0A182NPH7"/>
<dbReference type="PROSITE" id="PS50267">
    <property type="entry name" value="NA_NEUROTRAN_SYMP_3"/>
    <property type="match status" value="1"/>
</dbReference>
<evidence type="ECO:0000256" key="8">
    <source>
        <dbReference type="PIRSR" id="PIRSR600175-1"/>
    </source>
</evidence>
<keyword evidence="8" id="KW-0479">Metal-binding</keyword>
<dbReference type="GO" id="GO:0005335">
    <property type="term" value="F:serotonin:sodium:chloride symporter activity"/>
    <property type="evidence" value="ECO:0007669"/>
    <property type="project" value="TreeGrafter"/>
</dbReference>
<feature type="transmembrane region" description="Helical" evidence="10">
    <location>
        <begin position="258"/>
        <end position="280"/>
    </location>
</feature>
<keyword evidence="4 10" id="KW-0812">Transmembrane</keyword>
<feature type="binding site" evidence="8">
    <location>
        <position position="369"/>
    </location>
    <ligand>
        <name>Na(+)</name>
        <dbReference type="ChEBI" id="CHEBI:29101"/>
        <label>1</label>
    </ligand>
</feature>
<feature type="binding site" evidence="8">
    <location>
        <position position="366"/>
    </location>
    <ligand>
        <name>Na(+)</name>
        <dbReference type="ChEBI" id="CHEBI:29101"/>
        <label>1</label>
    </ligand>
</feature>
<dbReference type="GO" id="GO:0046872">
    <property type="term" value="F:metal ion binding"/>
    <property type="evidence" value="ECO:0007669"/>
    <property type="project" value="UniProtKB-KW"/>
</dbReference>
<evidence type="ECO:0000313" key="12">
    <source>
        <dbReference type="Proteomes" id="UP000075884"/>
    </source>
</evidence>
<feature type="binding site" evidence="8">
    <location>
        <position position="301"/>
    </location>
    <ligand>
        <name>Na(+)</name>
        <dbReference type="ChEBI" id="CHEBI:29101"/>
        <label>1</label>
    </ligand>
</feature>
<accession>A0A182NPH7</accession>
<protein>
    <recommendedName>
        <fullName evidence="13">Transporter</fullName>
    </recommendedName>
</protein>
<dbReference type="PRINTS" id="PR00176">
    <property type="entry name" value="NANEUSMPORT"/>
</dbReference>
<evidence type="ECO:0000256" key="6">
    <source>
        <dbReference type="ARBA" id="ARBA00022989"/>
    </source>
</evidence>
<dbReference type="InterPro" id="IPR037272">
    <property type="entry name" value="SNS_sf"/>
</dbReference>
<keyword evidence="6 10" id="KW-1133">Transmembrane helix</keyword>